<protein>
    <submittedName>
        <fullName evidence="1">Uncharacterized protein</fullName>
    </submittedName>
</protein>
<proteinExistence type="predicted"/>
<dbReference type="Proteomes" id="UP000246085">
    <property type="component" value="Chromosome BRAD3257"/>
</dbReference>
<evidence type="ECO:0000313" key="1">
    <source>
        <dbReference type="EMBL" id="SPP98037.1"/>
    </source>
</evidence>
<organism evidence="1 2">
    <name type="scientific">Bradyrhizobium vignae</name>
    <dbReference type="NCBI Taxonomy" id="1549949"/>
    <lineage>
        <taxon>Bacteria</taxon>
        <taxon>Pseudomonadati</taxon>
        <taxon>Pseudomonadota</taxon>
        <taxon>Alphaproteobacteria</taxon>
        <taxon>Hyphomicrobiales</taxon>
        <taxon>Nitrobacteraceae</taxon>
        <taxon>Bradyrhizobium</taxon>
    </lineage>
</organism>
<gene>
    <name evidence="1" type="ORF">BRAD3257_7269</name>
</gene>
<reference evidence="1 2" key="1">
    <citation type="submission" date="2018-03" db="EMBL/GenBank/DDBJ databases">
        <authorList>
            <person name="Gully D."/>
        </authorList>
    </citation>
    <scope>NUCLEOTIDE SEQUENCE [LARGE SCALE GENOMIC DNA]</scope>
    <source>
        <strain evidence="1">ORS3257</strain>
    </source>
</reference>
<sequence length="163" mass="18687">MATYTQRVRDSILPLPVADTLPKAFEEWRFTGQTHDHEEPHEMCQLCGQEGLRYHFEIQNDFTYHTLDVGSHCIMQFDVAVYEDGRRLSPKDARARLHKLVQKMRLESCIKSLQRLAHAESSQILAGALLTIRQTRSLHQSRLLSSFGGYAAMVSITIRRSST</sequence>
<dbReference type="RefSeq" id="WP_197711516.1">
    <property type="nucleotide sequence ID" value="NZ_LS398110.1"/>
</dbReference>
<evidence type="ECO:0000313" key="2">
    <source>
        <dbReference type="Proteomes" id="UP000246085"/>
    </source>
</evidence>
<dbReference type="KEGG" id="bvz:BRAD3257_7269"/>
<dbReference type="EMBL" id="LS398110">
    <property type="protein sequence ID" value="SPP98037.1"/>
    <property type="molecule type" value="Genomic_DNA"/>
</dbReference>
<dbReference type="AlphaFoldDB" id="A0A2U3Q9H3"/>
<name>A0A2U3Q9H3_9BRAD</name>
<accession>A0A2U3Q9H3</accession>